<dbReference type="Proteomes" id="UP001152795">
    <property type="component" value="Unassembled WGS sequence"/>
</dbReference>
<comment type="caution">
    <text evidence="1">The sequence shown here is derived from an EMBL/GenBank/DDBJ whole genome shotgun (WGS) entry which is preliminary data.</text>
</comment>
<dbReference type="EMBL" id="CACRXK020000183">
    <property type="protein sequence ID" value="CAB3979282.1"/>
    <property type="molecule type" value="Genomic_DNA"/>
</dbReference>
<reference evidence="1" key="1">
    <citation type="submission" date="2020-04" db="EMBL/GenBank/DDBJ databases">
        <authorList>
            <person name="Alioto T."/>
            <person name="Alioto T."/>
            <person name="Gomez Garrido J."/>
        </authorList>
    </citation>
    <scope>NUCLEOTIDE SEQUENCE</scope>
    <source>
        <strain evidence="1">A484AB</strain>
    </source>
</reference>
<protein>
    <submittedName>
        <fullName evidence="1">Uncharacterized protein</fullName>
    </submittedName>
</protein>
<name>A0A6S7FR16_PARCT</name>
<keyword evidence="2" id="KW-1185">Reference proteome</keyword>
<sequence>MPNDLLDGYEKTSVVLVQLFQTIQALKYNNVEVFSSLCVLKLKQIACSPVYCSEDEKQILIENDQEDCNDSVRKCFDEPTSQLQITSEVKIIFDSLKDLLKSNCKTYPQGSTARTQQAPPTISPISLANCQTVNFYLLIIAYMLVLLIA</sequence>
<evidence type="ECO:0000313" key="2">
    <source>
        <dbReference type="Proteomes" id="UP001152795"/>
    </source>
</evidence>
<accession>A0A6S7FR16</accession>
<dbReference type="AlphaFoldDB" id="A0A6S7FR16"/>
<organism evidence="1 2">
    <name type="scientific">Paramuricea clavata</name>
    <name type="common">Red gorgonian</name>
    <name type="synonym">Violescent sea-whip</name>
    <dbReference type="NCBI Taxonomy" id="317549"/>
    <lineage>
        <taxon>Eukaryota</taxon>
        <taxon>Metazoa</taxon>
        <taxon>Cnidaria</taxon>
        <taxon>Anthozoa</taxon>
        <taxon>Octocorallia</taxon>
        <taxon>Malacalcyonacea</taxon>
        <taxon>Plexauridae</taxon>
        <taxon>Paramuricea</taxon>
    </lineage>
</organism>
<gene>
    <name evidence="1" type="ORF">PACLA_8A080348</name>
</gene>
<proteinExistence type="predicted"/>
<evidence type="ECO:0000313" key="1">
    <source>
        <dbReference type="EMBL" id="CAB3979282.1"/>
    </source>
</evidence>